<accession>A0A0F9N3H6</accession>
<evidence type="ECO:0000313" key="2">
    <source>
        <dbReference type="EMBL" id="KKM76082.1"/>
    </source>
</evidence>
<organism evidence="2">
    <name type="scientific">marine sediment metagenome</name>
    <dbReference type="NCBI Taxonomy" id="412755"/>
    <lineage>
        <taxon>unclassified sequences</taxon>
        <taxon>metagenomes</taxon>
        <taxon>ecological metagenomes</taxon>
    </lineage>
</organism>
<dbReference type="Pfam" id="PF14622">
    <property type="entry name" value="Ribonucleas_3_3"/>
    <property type="match status" value="1"/>
</dbReference>
<dbReference type="EMBL" id="LAZR01008868">
    <property type="protein sequence ID" value="KKM76082.1"/>
    <property type="molecule type" value="Genomic_DNA"/>
</dbReference>
<dbReference type="AlphaFoldDB" id="A0A0F9N3H6"/>
<dbReference type="SMART" id="SM00535">
    <property type="entry name" value="RIBOc"/>
    <property type="match status" value="1"/>
</dbReference>
<dbReference type="InterPro" id="IPR000999">
    <property type="entry name" value="RNase_III_dom"/>
</dbReference>
<reference evidence="2" key="1">
    <citation type="journal article" date="2015" name="Nature">
        <title>Complex archaea that bridge the gap between prokaryotes and eukaryotes.</title>
        <authorList>
            <person name="Spang A."/>
            <person name="Saw J.H."/>
            <person name="Jorgensen S.L."/>
            <person name="Zaremba-Niedzwiedzka K."/>
            <person name="Martijn J."/>
            <person name="Lind A.E."/>
            <person name="van Eijk R."/>
            <person name="Schleper C."/>
            <person name="Guy L."/>
            <person name="Ettema T.J."/>
        </authorList>
    </citation>
    <scope>NUCLEOTIDE SEQUENCE</scope>
</reference>
<dbReference type="InterPro" id="IPR036389">
    <property type="entry name" value="RNase_III_sf"/>
</dbReference>
<sequence>TIMSENDIILKWVDFFNKKKENSQIFKTSFIHPSYKGYNPMVETNENLELIGDRVLDLTLYHYLYNKFTDSISKKQMDDLRQKLLSATGLEKIFDALNLEKSVEKPPNHKLTFNSKVKHNIVEALVGATYLEDGYEIAYNFITELLKKDLKTKITELEDYIIHK</sequence>
<comment type="caution">
    <text evidence="2">The sequence shown here is derived from an EMBL/GenBank/DDBJ whole genome shotgun (WGS) entry which is preliminary data.</text>
</comment>
<dbReference type="GO" id="GO:0006396">
    <property type="term" value="P:RNA processing"/>
    <property type="evidence" value="ECO:0007669"/>
    <property type="project" value="InterPro"/>
</dbReference>
<feature type="non-terminal residue" evidence="2">
    <location>
        <position position="1"/>
    </location>
</feature>
<feature type="domain" description="RNase III" evidence="1">
    <location>
        <begin position="16"/>
        <end position="134"/>
    </location>
</feature>
<gene>
    <name evidence="2" type="ORF">LCGC14_1383780</name>
</gene>
<dbReference type="GO" id="GO:0004525">
    <property type="term" value="F:ribonuclease III activity"/>
    <property type="evidence" value="ECO:0007669"/>
    <property type="project" value="InterPro"/>
</dbReference>
<dbReference type="Gene3D" id="1.10.1520.10">
    <property type="entry name" value="Ribonuclease III domain"/>
    <property type="match status" value="1"/>
</dbReference>
<dbReference type="PROSITE" id="PS50142">
    <property type="entry name" value="RNASE_3_2"/>
    <property type="match status" value="1"/>
</dbReference>
<protein>
    <recommendedName>
        <fullName evidence="1">RNase III domain-containing protein</fullName>
    </recommendedName>
</protein>
<proteinExistence type="predicted"/>
<dbReference type="SUPFAM" id="SSF69065">
    <property type="entry name" value="RNase III domain-like"/>
    <property type="match status" value="1"/>
</dbReference>
<evidence type="ECO:0000259" key="1">
    <source>
        <dbReference type="PROSITE" id="PS50142"/>
    </source>
</evidence>
<dbReference type="CDD" id="cd00593">
    <property type="entry name" value="RIBOc"/>
    <property type="match status" value="1"/>
</dbReference>
<name>A0A0F9N3H6_9ZZZZ</name>